<keyword evidence="1" id="KW-0472">Membrane</keyword>
<dbReference type="Proteomes" id="UP000594638">
    <property type="component" value="Unassembled WGS sequence"/>
</dbReference>
<name>A0A8S0UDZ1_OLEEU</name>
<evidence type="ECO:0000256" key="1">
    <source>
        <dbReference type="SAM" id="Phobius"/>
    </source>
</evidence>
<feature type="non-terminal residue" evidence="2">
    <location>
        <position position="1"/>
    </location>
</feature>
<evidence type="ECO:0000313" key="3">
    <source>
        <dbReference type="Proteomes" id="UP000594638"/>
    </source>
</evidence>
<reference evidence="2 3" key="1">
    <citation type="submission" date="2019-12" db="EMBL/GenBank/DDBJ databases">
        <authorList>
            <person name="Alioto T."/>
            <person name="Alioto T."/>
            <person name="Gomez Garrido J."/>
        </authorList>
    </citation>
    <scope>NUCLEOTIDE SEQUENCE [LARGE SCALE GENOMIC DNA]</scope>
</reference>
<comment type="caution">
    <text evidence="2">The sequence shown here is derived from an EMBL/GenBank/DDBJ whole genome shotgun (WGS) entry which is preliminary data.</text>
</comment>
<keyword evidence="1" id="KW-1133">Transmembrane helix</keyword>
<dbReference type="AlphaFoldDB" id="A0A8S0UDZ1"/>
<keyword evidence="1" id="KW-0812">Transmembrane</keyword>
<organism evidence="2 3">
    <name type="scientific">Olea europaea subsp. europaea</name>
    <dbReference type="NCBI Taxonomy" id="158383"/>
    <lineage>
        <taxon>Eukaryota</taxon>
        <taxon>Viridiplantae</taxon>
        <taxon>Streptophyta</taxon>
        <taxon>Embryophyta</taxon>
        <taxon>Tracheophyta</taxon>
        <taxon>Spermatophyta</taxon>
        <taxon>Magnoliopsida</taxon>
        <taxon>eudicotyledons</taxon>
        <taxon>Gunneridae</taxon>
        <taxon>Pentapetalae</taxon>
        <taxon>asterids</taxon>
        <taxon>lamiids</taxon>
        <taxon>Lamiales</taxon>
        <taxon>Oleaceae</taxon>
        <taxon>Oleeae</taxon>
        <taxon>Olea</taxon>
    </lineage>
</organism>
<dbReference type="EMBL" id="CACTIH010007448">
    <property type="protein sequence ID" value="CAA3013657.1"/>
    <property type="molecule type" value="Genomic_DNA"/>
</dbReference>
<dbReference type="Gramene" id="OE9A069886T1">
    <property type="protein sequence ID" value="OE9A069886C1"/>
    <property type="gene ID" value="OE9A069886"/>
</dbReference>
<protein>
    <submittedName>
        <fullName evidence="2">Uncharacterized protein</fullName>
    </submittedName>
</protein>
<sequence>AVEQVLELFMLLLMSIPMILKLLLAPIIIEVGVEKVEECIPSLFREAFFVTVTIHYEGLTCGNENSVLAWIPLDVLLGRCLGLAWRRIRRGR</sequence>
<proteinExistence type="predicted"/>
<feature type="non-terminal residue" evidence="2">
    <location>
        <position position="92"/>
    </location>
</feature>
<accession>A0A8S0UDZ1</accession>
<evidence type="ECO:0000313" key="2">
    <source>
        <dbReference type="EMBL" id="CAA3013657.1"/>
    </source>
</evidence>
<keyword evidence="3" id="KW-1185">Reference proteome</keyword>
<gene>
    <name evidence="2" type="ORF">OLEA9_A069886</name>
</gene>
<feature type="transmembrane region" description="Helical" evidence="1">
    <location>
        <begin position="7"/>
        <end position="29"/>
    </location>
</feature>